<comment type="catalytic activity">
    <reaction evidence="6 15">
        <text>N-terminal L-arginyl-[protein] + L-leucyl-tRNA(Leu) = N-terminal L-leucyl-L-arginyl-[protein] + tRNA(Leu) + H(+)</text>
        <dbReference type="Rhea" id="RHEA:50416"/>
        <dbReference type="Rhea" id="RHEA-COMP:9613"/>
        <dbReference type="Rhea" id="RHEA-COMP:9622"/>
        <dbReference type="Rhea" id="RHEA-COMP:12672"/>
        <dbReference type="Rhea" id="RHEA-COMP:12673"/>
        <dbReference type="ChEBI" id="CHEBI:15378"/>
        <dbReference type="ChEBI" id="CHEBI:64719"/>
        <dbReference type="ChEBI" id="CHEBI:78442"/>
        <dbReference type="ChEBI" id="CHEBI:78494"/>
        <dbReference type="ChEBI" id="CHEBI:133044"/>
        <dbReference type="EC" id="2.3.2.6"/>
    </reaction>
</comment>
<gene>
    <name evidence="15" type="primary">aat</name>
    <name evidence="16" type="ORF">FV139_07800</name>
</gene>
<dbReference type="InterPro" id="IPR042203">
    <property type="entry name" value="Leu/Phe-tRNA_Trfase_C"/>
</dbReference>
<comment type="catalytic activity">
    <reaction evidence="7 15">
        <text>N-terminal L-lysyl-[protein] + L-leucyl-tRNA(Leu) = N-terminal L-leucyl-L-lysyl-[protein] + tRNA(Leu) + H(+)</text>
        <dbReference type="Rhea" id="RHEA:12340"/>
        <dbReference type="Rhea" id="RHEA-COMP:9613"/>
        <dbReference type="Rhea" id="RHEA-COMP:9622"/>
        <dbReference type="Rhea" id="RHEA-COMP:12670"/>
        <dbReference type="Rhea" id="RHEA-COMP:12671"/>
        <dbReference type="ChEBI" id="CHEBI:15378"/>
        <dbReference type="ChEBI" id="CHEBI:65249"/>
        <dbReference type="ChEBI" id="CHEBI:78442"/>
        <dbReference type="ChEBI" id="CHEBI:78494"/>
        <dbReference type="ChEBI" id="CHEBI:133043"/>
        <dbReference type="EC" id="2.3.2.6"/>
    </reaction>
</comment>
<comment type="function">
    <text evidence="8 15">Functions in the N-end rule pathway of protein degradation where it conjugates Leu, Phe and, less efficiently, Met from aminoacyl-tRNAs to the N-termini of proteins containing an N-terminal arginine or lysine.</text>
</comment>
<dbReference type="FunFam" id="3.30.70.3550:FF:000001">
    <property type="entry name" value="Leucyl/phenylalanyl-tRNA--protein transferase"/>
    <property type="match status" value="1"/>
</dbReference>
<dbReference type="GO" id="GO:0005737">
    <property type="term" value="C:cytoplasm"/>
    <property type="evidence" value="ECO:0007669"/>
    <property type="project" value="UniProtKB-SubCell"/>
</dbReference>
<dbReference type="Proteomes" id="UP000321039">
    <property type="component" value="Unassembled WGS sequence"/>
</dbReference>
<dbReference type="EC" id="2.3.2.6" evidence="10 15"/>
<evidence type="ECO:0000256" key="9">
    <source>
        <dbReference type="ARBA" id="ARBA00061535"/>
    </source>
</evidence>
<evidence type="ECO:0000256" key="4">
    <source>
        <dbReference type="ARBA" id="ARBA00023315"/>
    </source>
</evidence>
<dbReference type="InterPro" id="IPR004616">
    <property type="entry name" value="Leu/Phe-tRNA_Trfase"/>
</dbReference>
<evidence type="ECO:0000256" key="14">
    <source>
        <dbReference type="ARBA" id="ARBA00083640"/>
    </source>
</evidence>
<dbReference type="HAMAP" id="MF_00688">
    <property type="entry name" value="Leu_Phe_trans"/>
    <property type="match status" value="1"/>
</dbReference>
<dbReference type="InterPro" id="IPR016181">
    <property type="entry name" value="Acyl_CoA_acyltransferase"/>
</dbReference>
<evidence type="ECO:0000256" key="10">
    <source>
        <dbReference type="ARBA" id="ARBA00066767"/>
    </source>
</evidence>
<comment type="caution">
    <text evidence="16">The sequence shown here is derived from an EMBL/GenBank/DDBJ whole genome shotgun (WGS) entry which is preliminary data.</text>
</comment>
<comment type="similarity">
    <text evidence="9 15">Belongs to the L/F-transferase family.</text>
</comment>
<reference evidence="16 17" key="1">
    <citation type="submission" date="2019-08" db="EMBL/GenBank/DDBJ databases">
        <title>Parahaliea maris sp. nov., isolated from the surface seawater.</title>
        <authorList>
            <person name="Liu Y."/>
        </authorList>
    </citation>
    <scope>NUCLEOTIDE SEQUENCE [LARGE SCALE GENOMIC DNA]</scope>
    <source>
        <strain evidence="16 17">HSLHS9</strain>
    </source>
</reference>
<keyword evidence="17" id="KW-1185">Reference proteome</keyword>
<dbReference type="Gene3D" id="3.30.70.3550">
    <property type="entry name" value="Leucyl/phenylalanyl-tRNA-protein transferase, N-terminal domain"/>
    <property type="match status" value="1"/>
</dbReference>
<evidence type="ECO:0000256" key="3">
    <source>
        <dbReference type="ARBA" id="ARBA00022679"/>
    </source>
</evidence>
<evidence type="ECO:0000256" key="5">
    <source>
        <dbReference type="ARBA" id="ARBA00050607"/>
    </source>
</evidence>
<evidence type="ECO:0000256" key="13">
    <source>
        <dbReference type="ARBA" id="ARBA00077165"/>
    </source>
</evidence>
<dbReference type="Pfam" id="PF03588">
    <property type="entry name" value="Leu_Phe_trans"/>
    <property type="match status" value="1"/>
</dbReference>
<protein>
    <recommendedName>
        <fullName evidence="11 15">Leucyl/phenylalanyl-tRNA--protein transferase</fullName>
        <ecNumber evidence="10 15">2.3.2.6</ecNumber>
    </recommendedName>
    <alternativeName>
        <fullName evidence="12 15">L/F-transferase</fullName>
    </alternativeName>
    <alternativeName>
        <fullName evidence="13 15">Leucyltransferase</fullName>
    </alternativeName>
    <alternativeName>
        <fullName evidence="14 15">Phenyalanyltransferase</fullName>
    </alternativeName>
</protein>
<evidence type="ECO:0000313" key="16">
    <source>
        <dbReference type="EMBL" id="TXS95760.1"/>
    </source>
</evidence>
<dbReference type="EMBL" id="VRZA01000002">
    <property type="protein sequence ID" value="TXS95760.1"/>
    <property type="molecule type" value="Genomic_DNA"/>
</dbReference>
<evidence type="ECO:0000256" key="11">
    <source>
        <dbReference type="ARBA" id="ARBA00074372"/>
    </source>
</evidence>
<evidence type="ECO:0000256" key="6">
    <source>
        <dbReference type="ARBA" id="ARBA00050652"/>
    </source>
</evidence>
<proteinExistence type="inferred from homology"/>
<dbReference type="RefSeq" id="WP_148067760.1">
    <property type="nucleotide sequence ID" value="NZ_VRZA01000002.1"/>
</dbReference>
<keyword evidence="3 15" id="KW-0808">Transferase</keyword>
<evidence type="ECO:0000256" key="1">
    <source>
        <dbReference type="ARBA" id="ARBA00004496"/>
    </source>
</evidence>
<keyword evidence="2 15" id="KW-0963">Cytoplasm</keyword>
<organism evidence="16 17">
    <name type="scientific">Parahaliea maris</name>
    <dbReference type="NCBI Taxonomy" id="2716870"/>
    <lineage>
        <taxon>Bacteria</taxon>
        <taxon>Pseudomonadati</taxon>
        <taxon>Pseudomonadota</taxon>
        <taxon>Gammaproteobacteria</taxon>
        <taxon>Cellvibrionales</taxon>
        <taxon>Halieaceae</taxon>
        <taxon>Parahaliea</taxon>
    </lineage>
</organism>
<evidence type="ECO:0000256" key="7">
    <source>
        <dbReference type="ARBA" id="ARBA00051538"/>
    </source>
</evidence>
<dbReference type="NCBIfam" id="TIGR00667">
    <property type="entry name" value="aat"/>
    <property type="match status" value="1"/>
</dbReference>
<evidence type="ECO:0000313" key="17">
    <source>
        <dbReference type="Proteomes" id="UP000321039"/>
    </source>
</evidence>
<evidence type="ECO:0000256" key="2">
    <source>
        <dbReference type="ARBA" id="ARBA00022490"/>
    </source>
</evidence>
<dbReference type="GO" id="GO:0030163">
    <property type="term" value="P:protein catabolic process"/>
    <property type="evidence" value="ECO:0007669"/>
    <property type="project" value="UniProtKB-UniRule"/>
</dbReference>
<dbReference type="GO" id="GO:0008914">
    <property type="term" value="F:leucyl-tRNA--protein transferase activity"/>
    <property type="evidence" value="ECO:0007669"/>
    <property type="project" value="UniProtKB-UniRule"/>
</dbReference>
<dbReference type="AlphaFoldDB" id="A0A5C9A7W4"/>
<name>A0A5C9A7W4_9GAMM</name>
<evidence type="ECO:0000256" key="15">
    <source>
        <dbReference type="HAMAP-Rule" id="MF_00688"/>
    </source>
</evidence>
<evidence type="ECO:0000256" key="12">
    <source>
        <dbReference type="ARBA" id="ARBA00077136"/>
    </source>
</evidence>
<comment type="catalytic activity">
    <reaction evidence="5 15">
        <text>L-phenylalanyl-tRNA(Phe) + an N-terminal L-alpha-aminoacyl-[protein] = an N-terminal L-phenylalanyl-L-alpha-aminoacyl-[protein] + tRNA(Phe)</text>
        <dbReference type="Rhea" id="RHEA:43632"/>
        <dbReference type="Rhea" id="RHEA-COMP:9668"/>
        <dbReference type="Rhea" id="RHEA-COMP:9699"/>
        <dbReference type="Rhea" id="RHEA-COMP:10636"/>
        <dbReference type="Rhea" id="RHEA-COMP:10637"/>
        <dbReference type="ChEBI" id="CHEBI:78442"/>
        <dbReference type="ChEBI" id="CHEBI:78531"/>
        <dbReference type="ChEBI" id="CHEBI:78597"/>
        <dbReference type="ChEBI" id="CHEBI:83561"/>
        <dbReference type="EC" id="2.3.2.6"/>
    </reaction>
</comment>
<dbReference type="InterPro" id="IPR042221">
    <property type="entry name" value="Leu/Phe-tRNA_Trfase_N"/>
</dbReference>
<dbReference type="Gene3D" id="3.40.630.70">
    <property type="entry name" value="Leucyl/phenylalanyl-tRNA-protein transferase, C-terminal domain"/>
    <property type="match status" value="1"/>
</dbReference>
<keyword evidence="4 15" id="KW-0012">Acyltransferase</keyword>
<comment type="subcellular location">
    <subcellularLocation>
        <location evidence="1 15">Cytoplasm</location>
    </subcellularLocation>
</comment>
<accession>A0A5C9A7W4</accession>
<dbReference type="PANTHER" id="PTHR30098">
    <property type="entry name" value="LEUCYL/PHENYLALANYL-TRNA--PROTEIN TRANSFERASE"/>
    <property type="match status" value="1"/>
</dbReference>
<dbReference type="PANTHER" id="PTHR30098:SF2">
    <property type="entry name" value="LEUCYL_PHENYLALANYL-TRNA--PROTEIN TRANSFERASE"/>
    <property type="match status" value="1"/>
</dbReference>
<dbReference type="SUPFAM" id="SSF55729">
    <property type="entry name" value="Acyl-CoA N-acyltransferases (Nat)"/>
    <property type="match status" value="1"/>
</dbReference>
<evidence type="ECO:0000256" key="8">
    <source>
        <dbReference type="ARBA" id="ARBA00054043"/>
    </source>
</evidence>
<sequence length="236" mass="25902">MARLQCLAPGEDFPPTSEALDYPNGLLAAGGELTPERLLAAYRRGIFPWFQEPEPVLWWTPDPRSVLFADELHLSRSLRKTLRKNAFELAADRHFAAVMQACAGPRRDDGGTWIGGSMVEAYCELNALGHAHSVEVYREGALVGGLYGVSMGGAFFGESMFSRVPDASKIALVALTAIMLRSGCRLIDCQVESEHLNSLGARNISRLDFERELAQTVHMDPGTIIWQLPGRCGDLL</sequence>